<dbReference type="SMART" id="SM00388">
    <property type="entry name" value="HisKA"/>
    <property type="match status" value="1"/>
</dbReference>
<dbReference type="GO" id="GO:0000155">
    <property type="term" value="F:phosphorelay sensor kinase activity"/>
    <property type="evidence" value="ECO:0007669"/>
    <property type="project" value="InterPro"/>
</dbReference>
<feature type="region of interest" description="Disordered" evidence="16">
    <location>
        <begin position="482"/>
        <end position="509"/>
    </location>
</feature>
<dbReference type="SUPFAM" id="SSF47384">
    <property type="entry name" value="Homodimeric domain of signal transducing histidine kinase"/>
    <property type="match status" value="1"/>
</dbReference>
<evidence type="ECO:0000256" key="13">
    <source>
        <dbReference type="ARBA" id="ARBA00023136"/>
    </source>
</evidence>
<dbReference type="EC" id="2.7.13.3" evidence="3"/>
<comment type="subcellular location">
    <subcellularLocation>
        <location evidence="2">Cell membrane</location>
        <topology evidence="2">Multi-pass membrane protein</topology>
    </subcellularLocation>
</comment>
<evidence type="ECO:0000256" key="2">
    <source>
        <dbReference type="ARBA" id="ARBA00004651"/>
    </source>
</evidence>
<keyword evidence="6" id="KW-0808">Transferase</keyword>
<feature type="transmembrane region" description="Helical" evidence="17">
    <location>
        <begin position="155"/>
        <end position="176"/>
    </location>
</feature>
<evidence type="ECO:0000256" key="11">
    <source>
        <dbReference type="ARBA" id="ARBA00022989"/>
    </source>
</evidence>
<protein>
    <recommendedName>
        <fullName evidence="3">histidine kinase</fullName>
        <ecNumber evidence="3">2.7.13.3</ecNumber>
    </recommendedName>
</protein>
<evidence type="ECO:0000256" key="17">
    <source>
        <dbReference type="SAM" id="Phobius"/>
    </source>
</evidence>
<proteinExistence type="predicted"/>
<dbReference type="Gene3D" id="3.30.565.10">
    <property type="entry name" value="Histidine kinase-like ATPase, C-terminal domain"/>
    <property type="match status" value="1"/>
</dbReference>
<dbReference type="Pfam" id="PF00512">
    <property type="entry name" value="HisKA"/>
    <property type="match status" value="1"/>
</dbReference>
<dbReference type="InterPro" id="IPR004358">
    <property type="entry name" value="Sig_transdc_His_kin-like_C"/>
</dbReference>
<dbReference type="SMART" id="SM00387">
    <property type="entry name" value="HATPase_c"/>
    <property type="match status" value="1"/>
</dbReference>
<dbReference type="FunFam" id="1.10.287.130:FF:000038">
    <property type="entry name" value="Sensory transduction histidine kinase"/>
    <property type="match status" value="1"/>
</dbReference>
<evidence type="ECO:0000256" key="9">
    <source>
        <dbReference type="ARBA" id="ARBA00022777"/>
    </source>
</evidence>
<feature type="transmembrane region" description="Helical" evidence="17">
    <location>
        <begin position="118"/>
        <end position="143"/>
    </location>
</feature>
<dbReference type="InterPro" id="IPR011006">
    <property type="entry name" value="CheY-like_superfamily"/>
</dbReference>
<feature type="transmembrane region" description="Helical" evidence="17">
    <location>
        <begin position="12"/>
        <end position="35"/>
    </location>
</feature>
<dbReference type="GO" id="GO:0009927">
    <property type="term" value="F:histidine phosphotransfer kinase activity"/>
    <property type="evidence" value="ECO:0007669"/>
    <property type="project" value="TreeGrafter"/>
</dbReference>
<dbReference type="PROSITE" id="PS50109">
    <property type="entry name" value="HIS_KIN"/>
    <property type="match status" value="1"/>
</dbReference>
<evidence type="ECO:0000256" key="1">
    <source>
        <dbReference type="ARBA" id="ARBA00000085"/>
    </source>
</evidence>
<evidence type="ECO:0000313" key="21">
    <source>
        <dbReference type="Proteomes" id="UP001204953"/>
    </source>
</evidence>
<feature type="modified residue" description="4-aspartylphosphate" evidence="14">
    <location>
        <position position="674"/>
    </location>
</feature>
<evidence type="ECO:0000259" key="19">
    <source>
        <dbReference type="PROSITE" id="PS50110"/>
    </source>
</evidence>
<dbReference type="InterPro" id="IPR003661">
    <property type="entry name" value="HisK_dim/P_dom"/>
</dbReference>
<evidence type="ECO:0000256" key="10">
    <source>
        <dbReference type="ARBA" id="ARBA00022840"/>
    </source>
</evidence>
<feature type="transmembrane region" description="Helical" evidence="17">
    <location>
        <begin position="235"/>
        <end position="254"/>
    </location>
</feature>
<evidence type="ECO:0000256" key="12">
    <source>
        <dbReference type="ARBA" id="ARBA00023012"/>
    </source>
</evidence>
<dbReference type="InterPro" id="IPR036097">
    <property type="entry name" value="HisK_dim/P_sf"/>
</dbReference>
<accession>A0AAE3KQM2</accession>
<comment type="caution">
    <text evidence="20">The sequence shown here is derived from an EMBL/GenBank/DDBJ whole genome shotgun (WGS) entry which is preliminary data.</text>
</comment>
<organism evidence="20 21">
    <name type="scientific">Limnofasciculus baicalensis BBK-W-15</name>
    <dbReference type="NCBI Taxonomy" id="2699891"/>
    <lineage>
        <taxon>Bacteria</taxon>
        <taxon>Bacillati</taxon>
        <taxon>Cyanobacteriota</taxon>
        <taxon>Cyanophyceae</taxon>
        <taxon>Coleofasciculales</taxon>
        <taxon>Coleofasciculaceae</taxon>
        <taxon>Limnofasciculus</taxon>
        <taxon>Limnofasciculus baicalensis</taxon>
    </lineage>
</organism>
<evidence type="ECO:0000256" key="6">
    <source>
        <dbReference type="ARBA" id="ARBA00022679"/>
    </source>
</evidence>
<evidence type="ECO:0000256" key="14">
    <source>
        <dbReference type="PROSITE-ProRule" id="PRU00169"/>
    </source>
</evidence>
<keyword evidence="13 17" id="KW-0472">Membrane</keyword>
<keyword evidence="12" id="KW-0902">Two-component regulatory system</keyword>
<dbReference type="GO" id="GO:0005524">
    <property type="term" value="F:ATP binding"/>
    <property type="evidence" value="ECO:0007669"/>
    <property type="project" value="UniProtKB-KW"/>
</dbReference>
<dbReference type="SUPFAM" id="SSF52172">
    <property type="entry name" value="CheY-like"/>
    <property type="match status" value="1"/>
</dbReference>
<feature type="transmembrane region" description="Helical" evidence="17">
    <location>
        <begin position="47"/>
        <end position="67"/>
    </location>
</feature>
<dbReference type="Proteomes" id="UP001204953">
    <property type="component" value="Unassembled WGS sequence"/>
</dbReference>
<comment type="catalytic activity">
    <reaction evidence="1">
        <text>ATP + protein L-histidine = ADP + protein N-phospho-L-histidine.</text>
        <dbReference type="EC" id="2.7.13.3"/>
    </reaction>
</comment>
<dbReference type="CDD" id="cd00082">
    <property type="entry name" value="HisKA"/>
    <property type="match status" value="1"/>
</dbReference>
<gene>
    <name evidence="20" type="ORF">NJ959_03385</name>
</gene>
<evidence type="ECO:0000256" key="7">
    <source>
        <dbReference type="ARBA" id="ARBA00022692"/>
    </source>
</evidence>
<feature type="coiled-coil region" evidence="15">
    <location>
        <begin position="283"/>
        <end position="335"/>
    </location>
</feature>
<dbReference type="InterPro" id="IPR007895">
    <property type="entry name" value="MASE1"/>
</dbReference>
<reference evidence="20" key="1">
    <citation type="submission" date="2022-06" db="EMBL/GenBank/DDBJ databases">
        <title>New cyanobacteria of genus Symplocastrum in benthos of Lake Baikal.</title>
        <authorList>
            <person name="Sorokovikova E."/>
            <person name="Tikhonova I."/>
            <person name="Krasnopeev A."/>
            <person name="Evseev P."/>
            <person name="Gladkikh A."/>
            <person name="Belykh O."/>
        </authorList>
    </citation>
    <scope>NUCLEOTIDE SEQUENCE</scope>
    <source>
        <strain evidence="20">BBK-W-15</strain>
    </source>
</reference>
<dbReference type="RefSeq" id="WP_254010333.1">
    <property type="nucleotide sequence ID" value="NZ_JAMZMM010000017.1"/>
</dbReference>
<evidence type="ECO:0000256" key="16">
    <source>
        <dbReference type="SAM" id="MobiDB-lite"/>
    </source>
</evidence>
<dbReference type="PROSITE" id="PS50110">
    <property type="entry name" value="RESPONSE_REGULATORY"/>
    <property type="match status" value="1"/>
</dbReference>
<evidence type="ECO:0000259" key="18">
    <source>
        <dbReference type="PROSITE" id="PS50109"/>
    </source>
</evidence>
<feature type="transmembrane region" description="Helical" evidence="17">
    <location>
        <begin position="266"/>
        <end position="287"/>
    </location>
</feature>
<evidence type="ECO:0000256" key="3">
    <source>
        <dbReference type="ARBA" id="ARBA00012438"/>
    </source>
</evidence>
<dbReference type="Pfam" id="PF02518">
    <property type="entry name" value="HATPase_c"/>
    <property type="match status" value="1"/>
</dbReference>
<dbReference type="SUPFAM" id="SSF55874">
    <property type="entry name" value="ATPase domain of HSP90 chaperone/DNA topoisomerase II/histidine kinase"/>
    <property type="match status" value="1"/>
</dbReference>
<dbReference type="InterPro" id="IPR003594">
    <property type="entry name" value="HATPase_dom"/>
</dbReference>
<keyword evidence="9" id="KW-0418">Kinase</keyword>
<dbReference type="Pfam" id="PF05231">
    <property type="entry name" value="MASE1"/>
    <property type="match status" value="1"/>
</dbReference>
<dbReference type="EMBL" id="JAMZMM010000017">
    <property type="protein sequence ID" value="MCP2727517.1"/>
    <property type="molecule type" value="Genomic_DNA"/>
</dbReference>
<evidence type="ECO:0000256" key="8">
    <source>
        <dbReference type="ARBA" id="ARBA00022741"/>
    </source>
</evidence>
<feature type="compositionally biased region" description="Polar residues" evidence="16">
    <location>
        <begin position="490"/>
        <end position="505"/>
    </location>
</feature>
<keyword evidence="7 17" id="KW-0812">Transmembrane</keyword>
<name>A0AAE3KQM2_9CYAN</name>
<keyword evidence="4" id="KW-1003">Cell membrane</keyword>
<dbReference type="InterPro" id="IPR005467">
    <property type="entry name" value="His_kinase_dom"/>
</dbReference>
<dbReference type="Gene3D" id="3.40.50.2300">
    <property type="match status" value="1"/>
</dbReference>
<keyword evidence="21" id="KW-1185">Reference proteome</keyword>
<dbReference type="SMART" id="SM00448">
    <property type="entry name" value="REC"/>
    <property type="match status" value="1"/>
</dbReference>
<feature type="domain" description="Histidine kinase" evidence="18">
    <location>
        <begin position="335"/>
        <end position="600"/>
    </location>
</feature>
<evidence type="ECO:0000256" key="4">
    <source>
        <dbReference type="ARBA" id="ARBA00022475"/>
    </source>
</evidence>
<evidence type="ECO:0000256" key="15">
    <source>
        <dbReference type="SAM" id="Coils"/>
    </source>
</evidence>
<dbReference type="AlphaFoldDB" id="A0AAE3KQM2"/>
<dbReference type="InterPro" id="IPR036890">
    <property type="entry name" value="HATPase_C_sf"/>
</dbReference>
<dbReference type="Gene3D" id="1.10.287.130">
    <property type="match status" value="1"/>
</dbReference>
<dbReference type="PANTHER" id="PTHR43047">
    <property type="entry name" value="TWO-COMPONENT HISTIDINE PROTEIN KINASE"/>
    <property type="match status" value="1"/>
</dbReference>
<dbReference type="InterPro" id="IPR001789">
    <property type="entry name" value="Sig_transdc_resp-reg_receiver"/>
</dbReference>
<keyword evidence="5 14" id="KW-0597">Phosphoprotein</keyword>
<dbReference type="PANTHER" id="PTHR43047:SF72">
    <property type="entry name" value="OSMOSENSING HISTIDINE PROTEIN KINASE SLN1"/>
    <property type="match status" value="1"/>
</dbReference>
<sequence length="834" mass="93364">MKNKFSLIPNRTVAIAVFILPAIHYSLASLSRALYFHDGTSAIWPSSGLYLAAILLLGYRILPAILLSEFIANSLLFYPNIIVSSSHAVISLIDPVVTNFLINRFIKHRPLLNKSGDVFKFVVLLVPGLVINTTLSITILGLSGETPWAEYGEAWWGWFTSTLAGEMIVAPAILAWYQPAEYQSRYHWLKVVEFGILLFFAIAISRIAFWGRYPVEYMMIPLLIWSAFRFSMRESTLLVILVTAIAVFGTSHNFGSFVRESVKESLLLLQSFIGVVALTTLILSAVINENRTAQINLKKANDQLEQRVEERTAELQEAKLTADKANQAKSEFLANMSHELRTPLNGILGYAQILQPSKTLTEKEHKGINIIYQCGSHLLTLINDVLDLSKIEARKMELQPTDFHLPSFLEGVVEISRIRASDRGILFSYQPSEILPKSIHADEKRLRQVLLNLLGNAIKFTNKGSVTFKVSVIRDPSSFTSHKITEKTNKSSPPQSSTPSAVTSHKITEKTNKSSVTSVIPSAAKLHFQIEDTGVGITPENLEQIFLPFEQVGSSEARAEGTGLGLTISQKIVAMMGSTINVQSQLGEGSIFWFEVEFPEATDWKETYSIPQQGTIIGFEGKKRKILIVDDRWENRSVVVNLLEPFGFEMFEASNGEEGLDKAVEVQPDLIITDLVMPVMDGFAMTQELRQSADLQDAIIIASSASVFDWHRHHALDAGCHDFLPKPIQAEELLRQLQHHLQLTWIYHTKEELTIQHQDTSAATAEMVIPPSSQLVALYQAVLRCDFTDIQAESYRIKQLHPKYTEFADRLLALADEFEVDGIAEFLKPYISSK</sequence>
<keyword evidence="8" id="KW-0547">Nucleotide-binding</keyword>
<dbReference type="PRINTS" id="PR00344">
    <property type="entry name" value="BCTRLSENSOR"/>
</dbReference>
<dbReference type="Pfam" id="PF00072">
    <property type="entry name" value="Response_reg"/>
    <property type="match status" value="1"/>
</dbReference>
<keyword evidence="10" id="KW-0067">ATP-binding</keyword>
<keyword evidence="11 17" id="KW-1133">Transmembrane helix</keyword>
<evidence type="ECO:0000313" key="20">
    <source>
        <dbReference type="EMBL" id="MCP2727517.1"/>
    </source>
</evidence>
<evidence type="ECO:0000256" key="5">
    <source>
        <dbReference type="ARBA" id="ARBA00022553"/>
    </source>
</evidence>
<dbReference type="CDD" id="cd17546">
    <property type="entry name" value="REC_hyHK_CKI1_RcsC-like"/>
    <property type="match status" value="1"/>
</dbReference>
<feature type="domain" description="Response regulatory" evidence="19">
    <location>
        <begin position="625"/>
        <end position="741"/>
    </location>
</feature>
<dbReference type="GO" id="GO:0005886">
    <property type="term" value="C:plasma membrane"/>
    <property type="evidence" value="ECO:0007669"/>
    <property type="project" value="UniProtKB-SubCell"/>
</dbReference>
<feature type="transmembrane region" description="Helical" evidence="17">
    <location>
        <begin position="188"/>
        <end position="209"/>
    </location>
</feature>
<dbReference type="CDD" id="cd16922">
    <property type="entry name" value="HATPase_EvgS-ArcB-TorS-like"/>
    <property type="match status" value="1"/>
</dbReference>
<keyword evidence="15" id="KW-0175">Coiled coil</keyword>